<organism evidence="2 3">
    <name type="scientific">Streptomyces canus</name>
    <dbReference type="NCBI Taxonomy" id="58343"/>
    <lineage>
        <taxon>Bacteria</taxon>
        <taxon>Bacillati</taxon>
        <taxon>Actinomycetota</taxon>
        <taxon>Actinomycetes</taxon>
        <taxon>Kitasatosporales</taxon>
        <taxon>Streptomycetaceae</taxon>
        <taxon>Streptomyces</taxon>
        <taxon>Streptomyces aurantiacus group</taxon>
    </lineage>
</organism>
<sequence>MADAVGSSFSGAVAHTGLVGAIVLGVGTAVVAVLLPGRKSAEPASRDAEEKELVGTR</sequence>
<comment type="caution">
    <text evidence="2">The sequence shown here is derived from an EMBL/GenBank/DDBJ whole genome shotgun (WGS) entry which is preliminary data.</text>
</comment>
<evidence type="ECO:0000313" key="3">
    <source>
        <dbReference type="Proteomes" id="UP001234216"/>
    </source>
</evidence>
<keyword evidence="1" id="KW-1133">Transmembrane helix</keyword>
<evidence type="ECO:0000256" key="1">
    <source>
        <dbReference type="SAM" id="Phobius"/>
    </source>
</evidence>
<reference evidence="2" key="1">
    <citation type="submission" date="2023-07" db="EMBL/GenBank/DDBJ databases">
        <title>Comparative genomics of wheat-associated soil bacteria to identify genetic determinants of phenazine resistance.</title>
        <authorList>
            <person name="Mouncey N."/>
        </authorList>
    </citation>
    <scope>NUCLEOTIDE SEQUENCE</scope>
    <source>
        <strain evidence="2">V4I22</strain>
    </source>
</reference>
<protein>
    <recommendedName>
        <fullName evidence="4">MFS transporter</fullName>
    </recommendedName>
</protein>
<evidence type="ECO:0000313" key="2">
    <source>
        <dbReference type="EMBL" id="MDQ0907535.1"/>
    </source>
</evidence>
<dbReference type="AlphaFoldDB" id="A0AAW8FEC9"/>
<feature type="transmembrane region" description="Helical" evidence="1">
    <location>
        <begin position="12"/>
        <end position="35"/>
    </location>
</feature>
<name>A0AAW8FEC9_9ACTN</name>
<dbReference type="EMBL" id="JAUSZV010000005">
    <property type="protein sequence ID" value="MDQ0907535.1"/>
    <property type="molecule type" value="Genomic_DNA"/>
</dbReference>
<dbReference type="Proteomes" id="UP001234216">
    <property type="component" value="Unassembled WGS sequence"/>
</dbReference>
<keyword evidence="1" id="KW-0472">Membrane</keyword>
<keyword evidence="1" id="KW-0812">Transmembrane</keyword>
<gene>
    <name evidence="2" type="ORF">QFZ22_003520</name>
</gene>
<proteinExistence type="predicted"/>
<accession>A0AAW8FEC9</accession>
<evidence type="ECO:0008006" key="4">
    <source>
        <dbReference type="Google" id="ProtNLM"/>
    </source>
</evidence>